<dbReference type="Proteomes" id="UP000655751">
    <property type="component" value="Unassembled WGS sequence"/>
</dbReference>
<evidence type="ECO:0000313" key="2">
    <source>
        <dbReference type="Proteomes" id="UP000655751"/>
    </source>
</evidence>
<proteinExistence type="predicted"/>
<dbReference type="PROSITE" id="PS51257">
    <property type="entry name" value="PROKAR_LIPOPROTEIN"/>
    <property type="match status" value="1"/>
</dbReference>
<dbReference type="AlphaFoldDB" id="A0A931IA05"/>
<protein>
    <submittedName>
        <fullName evidence="1">Uncharacterized protein</fullName>
    </submittedName>
</protein>
<comment type="caution">
    <text evidence="1">The sequence shown here is derived from an EMBL/GenBank/DDBJ whole genome shotgun (WGS) entry which is preliminary data.</text>
</comment>
<dbReference type="RefSeq" id="WP_196148950.1">
    <property type="nucleotide sequence ID" value="NZ_JADMLG010000003.1"/>
</dbReference>
<sequence>MVERNSTGRARLGVASVIVAVAIGGCGGDPPAVGLDEYVRAECEISMRYQGRMQDLTRRMLETTGPAAQTGLADIASDMSALFYGLADETEALGNAPNGENALDSRESLTETRRTAQELADSATRIRAAGSEGEQTAAFENFQQVLVTAGRRGAEMQAKSAPTPELDRARRAVPGCADAMNTPTL</sequence>
<evidence type="ECO:0000313" key="1">
    <source>
        <dbReference type="EMBL" id="MBH0776623.1"/>
    </source>
</evidence>
<accession>A0A931IA05</accession>
<name>A0A931IA05_9NOCA</name>
<keyword evidence="2" id="KW-1185">Reference proteome</keyword>
<gene>
    <name evidence="1" type="ORF">IT779_10035</name>
</gene>
<organism evidence="1 2">
    <name type="scientific">Nocardia bovistercoris</name>
    <dbReference type="NCBI Taxonomy" id="2785916"/>
    <lineage>
        <taxon>Bacteria</taxon>
        <taxon>Bacillati</taxon>
        <taxon>Actinomycetota</taxon>
        <taxon>Actinomycetes</taxon>
        <taxon>Mycobacteriales</taxon>
        <taxon>Nocardiaceae</taxon>
        <taxon>Nocardia</taxon>
    </lineage>
</organism>
<dbReference type="EMBL" id="JADMLG010000003">
    <property type="protein sequence ID" value="MBH0776623.1"/>
    <property type="molecule type" value="Genomic_DNA"/>
</dbReference>
<reference evidence="1" key="1">
    <citation type="submission" date="2020-11" db="EMBL/GenBank/DDBJ databases">
        <title>Nocardia NEAU-351.nov., a novel actinomycete isolated from the cow dung.</title>
        <authorList>
            <person name="Zhang X."/>
        </authorList>
    </citation>
    <scope>NUCLEOTIDE SEQUENCE</scope>
    <source>
        <strain evidence="1">NEAU-351</strain>
    </source>
</reference>